<dbReference type="RefSeq" id="WP_386450373.1">
    <property type="nucleotide sequence ID" value="NZ_JBHSFH010000010.1"/>
</dbReference>
<protein>
    <submittedName>
        <fullName evidence="2">DUF3000 domain-containing protein</fullName>
    </submittedName>
</protein>
<dbReference type="Pfam" id="PF11452">
    <property type="entry name" value="DUF3000"/>
    <property type="match status" value="1"/>
</dbReference>
<keyword evidence="3" id="KW-1185">Reference proteome</keyword>
<evidence type="ECO:0000313" key="3">
    <source>
        <dbReference type="Proteomes" id="UP001595997"/>
    </source>
</evidence>
<comment type="caution">
    <text evidence="2">The sequence shown here is derived from an EMBL/GenBank/DDBJ whole genome shotgun (WGS) entry which is preliminary data.</text>
</comment>
<proteinExistence type="predicted"/>
<accession>A0ABV9A943</accession>
<feature type="region of interest" description="Disordered" evidence="1">
    <location>
        <begin position="1"/>
        <end position="25"/>
    </location>
</feature>
<evidence type="ECO:0000256" key="1">
    <source>
        <dbReference type="SAM" id="MobiDB-lite"/>
    </source>
</evidence>
<sequence>MAAARPQMTEGSGSSGGGGDSAPLPFQRAVAALNAARTRPEVQLSALPAPKRLAPYTFALSASVTDPAEEGAGGDPPELADGRFVLLHDPSGQESWQGTFRVVTLGRTDLEPEMAGDPLLPEVTWSWLTGALETRSATYGDPSGTVTRSGSSYFGGLEERPPQSELEIRASWTPRPDDPAAPDALPDMAAHLSAWAELLCQCAGLPPEHGEGASVVTLPKRRGPQPL</sequence>
<gene>
    <name evidence="2" type="ORF">ACFPA8_19980</name>
</gene>
<name>A0ABV9A943_9ACTN</name>
<dbReference type="EMBL" id="JBHSFH010000010">
    <property type="protein sequence ID" value="MFC4496409.1"/>
    <property type="molecule type" value="Genomic_DNA"/>
</dbReference>
<feature type="region of interest" description="Disordered" evidence="1">
    <location>
        <begin position="138"/>
        <end position="163"/>
    </location>
</feature>
<evidence type="ECO:0000313" key="2">
    <source>
        <dbReference type="EMBL" id="MFC4496409.1"/>
    </source>
</evidence>
<organism evidence="2 3">
    <name type="scientific">Streptomyces ovatisporus</name>
    <dbReference type="NCBI Taxonomy" id="1128682"/>
    <lineage>
        <taxon>Bacteria</taxon>
        <taxon>Bacillati</taxon>
        <taxon>Actinomycetota</taxon>
        <taxon>Actinomycetes</taxon>
        <taxon>Kitasatosporales</taxon>
        <taxon>Streptomycetaceae</taxon>
        <taxon>Streptomyces</taxon>
    </lineage>
</organism>
<dbReference type="Proteomes" id="UP001595997">
    <property type="component" value="Unassembled WGS sequence"/>
</dbReference>
<dbReference type="InterPro" id="IPR021555">
    <property type="entry name" value="DUF3000"/>
</dbReference>
<reference evidence="3" key="1">
    <citation type="journal article" date="2019" name="Int. J. Syst. Evol. Microbiol.">
        <title>The Global Catalogue of Microorganisms (GCM) 10K type strain sequencing project: providing services to taxonomists for standard genome sequencing and annotation.</title>
        <authorList>
            <consortium name="The Broad Institute Genomics Platform"/>
            <consortium name="The Broad Institute Genome Sequencing Center for Infectious Disease"/>
            <person name="Wu L."/>
            <person name="Ma J."/>
        </authorList>
    </citation>
    <scope>NUCLEOTIDE SEQUENCE [LARGE SCALE GENOMIC DNA]</scope>
    <source>
        <strain evidence="3">CGMCC 4.7357</strain>
    </source>
</reference>